<dbReference type="InterPro" id="IPR006379">
    <property type="entry name" value="HAD-SF_hydro_IIB"/>
</dbReference>
<keyword evidence="3 5" id="KW-0479">Metal-binding</keyword>
<dbReference type="NCBIfam" id="TIGR01484">
    <property type="entry name" value="HAD-SF-IIB"/>
    <property type="match status" value="1"/>
</dbReference>
<evidence type="ECO:0000256" key="5">
    <source>
        <dbReference type="RuleBase" id="RU361117"/>
    </source>
</evidence>
<dbReference type="InterPro" id="IPR003337">
    <property type="entry name" value="Trehalose_PPase"/>
</dbReference>
<dbReference type="GO" id="GO:0004805">
    <property type="term" value="F:trehalose-phosphatase activity"/>
    <property type="evidence" value="ECO:0007669"/>
    <property type="project" value="UniProtKB-EC"/>
</dbReference>
<evidence type="ECO:0000256" key="1">
    <source>
        <dbReference type="ARBA" id="ARBA00005199"/>
    </source>
</evidence>
<reference evidence="7" key="1">
    <citation type="submission" date="2014-12" db="EMBL/GenBank/DDBJ databases">
        <title>The draft genome of the Tatumella morbirosei type strain, LMG23360T isolated from pineapple rot.</title>
        <authorList>
            <person name="Smits T.H."/>
            <person name="Palmer M."/>
            <person name="Venter S.N."/>
            <person name="Duffy B."/>
            <person name="Steenkamp E.T."/>
            <person name="Chan W.Y."/>
            <person name="Coutinho T.A."/>
            <person name="Coetzee M.P."/>
            <person name="De Maayer P."/>
        </authorList>
    </citation>
    <scope>NUCLEOTIDE SEQUENCE [LARGE SCALE GENOMIC DNA]</scope>
    <source>
        <strain evidence="7">LMG 23360</strain>
    </source>
</reference>
<evidence type="ECO:0000256" key="3">
    <source>
        <dbReference type="ARBA" id="ARBA00022723"/>
    </source>
</evidence>
<dbReference type="SUPFAM" id="SSF56784">
    <property type="entry name" value="HAD-like"/>
    <property type="match status" value="1"/>
</dbReference>
<dbReference type="PANTHER" id="PTHR43768">
    <property type="entry name" value="TREHALOSE 6-PHOSPHATE PHOSPHATASE"/>
    <property type="match status" value="1"/>
</dbReference>
<name>A0A095T5T0_9GAMM</name>
<dbReference type="Gene3D" id="3.30.70.1020">
    <property type="entry name" value="Trehalose-6-phosphate phosphatase related protein, domain 2"/>
    <property type="match status" value="1"/>
</dbReference>
<gene>
    <name evidence="7" type="ORF">HA49_13710</name>
</gene>
<comment type="function">
    <text evidence="5">Removes the phosphate from trehalose 6-phosphate to produce free trehalose.</text>
</comment>
<proteinExistence type="inferred from homology"/>
<feature type="compositionally biased region" description="Basic and acidic residues" evidence="6">
    <location>
        <begin position="248"/>
        <end position="259"/>
    </location>
</feature>
<dbReference type="NCBIfam" id="TIGR00685">
    <property type="entry name" value="T6PP"/>
    <property type="match status" value="1"/>
</dbReference>
<dbReference type="InterPro" id="IPR036412">
    <property type="entry name" value="HAD-like_sf"/>
</dbReference>
<dbReference type="EMBL" id="JPKR02000003">
    <property type="protein sequence ID" value="KGD71884.1"/>
    <property type="molecule type" value="Genomic_DNA"/>
</dbReference>
<comment type="cofactor">
    <cofactor evidence="5">
        <name>Mg(2+)</name>
        <dbReference type="ChEBI" id="CHEBI:18420"/>
    </cofactor>
</comment>
<accession>A0A095T5T0</accession>
<dbReference type="InterPro" id="IPR044651">
    <property type="entry name" value="OTSB-like"/>
</dbReference>
<comment type="similarity">
    <text evidence="2 5">Belongs to the trehalose phosphatase family.</text>
</comment>
<dbReference type="AlphaFoldDB" id="A0A095T5T0"/>
<dbReference type="UniPathway" id="UPA00299"/>
<evidence type="ECO:0000256" key="6">
    <source>
        <dbReference type="SAM" id="MobiDB-lite"/>
    </source>
</evidence>
<evidence type="ECO:0000256" key="4">
    <source>
        <dbReference type="ARBA" id="ARBA00022801"/>
    </source>
</evidence>
<dbReference type="GO" id="GO:0005992">
    <property type="term" value="P:trehalose biosynthetic process"/>
    <property type="evidence" value="ECO:0007669"/>
    <property type="project" value="UniProtKB-UniPathway"/>
</dbReference>
<evidence type="ECO:0000313" key="7">
    <source>
        <dbReference type="EMBL" id="KGD71884.1"/>
    </source>
</evidence>
<dbReference type="CDD" id="cd01627">
    <property type="entry name" value="HAD_TPP"/>
    <property type="match status" value="1"/>
</dbReference>
<feature type="region of interest" description="Disordered" evidence="6">
    <location>
        <begin position="239"/>
        <end position="259"/>
    </location>
</feature>
<dbReference type="Gene3D" id="3.40.50.1000">
    <property type="entry name" value="HAD superfamily/HAD-like"/>
    <property type="match status" value="1"/>
</dbReference>
<dbReference type="Proteomes" id="UP000029577">
    <property type="component" value="Unassembled WGS sequence"/>
</dbReference>
<sequence length="259" mass="28051">MPVTPSGKHAFFFDVDGTLAPLQPTPELVTVSAEVCNNLQLLFQKSGGAVAIISGRPLIQIDQLLSPVLLPAAGVHGAERRDNNGMINRMMPGAELLTEAEQQLKQGISGLPGVRLEKKGIAFALHYRQAKQFAEQTEALARTVVSQIPELTLVSGKCVVELKPSNIDKGKAIAQFMHSAPFHGRIPVFLGDDLTDERGFSVVNNMGGISVKIGKGKSQAKFRLENTAEVHQWIASILNSESRQSQPTKHDKESPGWTD</sequence>
<comment type="caution">
    <text evidence="7">The sequence shown here is derived from an EMBL/GenBank/DDBJ whole genome shotgun (WGS) entry which is preliminary data.</text>
</comment>
<dbReference type="EC" id="3.1.3.12" evidence="5"/>
<dbReference type="PANTHER" id="PTHR43768:SF3">
    <property type="entry name" value="TREHALOSE 6-PHOSPHATE PHOSPHATASE"/>
    <property type="match status" value="1"/>
</dbReference>
<dbReference type="GO" id="GO:0000287">
    <property type="term" value="F:magnesium ion binding"/>
    <property type="evidence" value="ECO:0007669"/>
    <property type="project" value="UniProtKB-ARBA"/>
</dbReference>
<comment type="pathway">
    <text evidence="1 5">Glycan biosynthesis; trehalose biosynthesis.</text>
</comment>
<protein>
    <recommendedName>
        <fullName evidence="5">Trehalose 6-phosphate phosphatase</fullName>
        <ecNumber evidence="5">3.1.3.12</ecNumber>
    </recommendedName>
</protein>
<keyword evidence="4 5" id="KW-0378">Hydrolase</keyword>
<dbReference type="InterPro" id="IPR023214">
    <property type="entry name" value="HAD_sf"/>
</dbReference>
<evidence type="ECO:0000256" key="2">
    <source>
        <dbReference type="ARBA" id="ARBA00008770"/>
    </source>
</evidence>
<comment type="catalytic activity">
    <reaction evidence="5">
        <text>alpha,alpha-trehalose 6-phosphate + H2O = alpha,alpha-trehalose + phosphate</text>
        <dbReference type="Rhea" id="RHEA:23420"/>
        <dbReference type="ChEBI" id="CHEBI:15377"/>
        <dbReference type="ChEBI" id="CHEBI:16551"/>
        <dbReference type="ChEBI" id="CHEBI:43474"/>
        <dbReference type="ChEBI" id="CHEBI:58429"/>
        <dbReference type="EC" id="3.1.3.12"/>
    </reaction>
</comment>
<organism evidence="7 8">
    <name type="scientific">Tatumella morbirosei</name>
    <dbReference type="NCBI Taxonomy" id="642227"/>
    <lineage>
        <taxon>Bacteria</taxon>
        <taxon>Pseudomonadati</taxon>
        <taxon>Pseudomonadota</taxon>
        <taxon>Gammaproteobacteria</taxon>
        <taxon>Enterobacterales</taxon>
        <taxon>Erwiniaceae</taxon>
        <taxon>Tatumella</taxon>
    </lineage>
</organism>
<dbReference type="eggNOG" id="COG1877">
    <property type="taxonomic scope" value="Bacteria"/>
</dbReference>
<evidence type="ECO:0000313" key="8">
    <source>
        <dbReference type="Proteomes" id="UP000029577"/>
    </source>
</evidence>
<dbReference type="STRING" id="642227.HA49_13710"/>
<keyword evidence="8" id="KW-1185">Reference proteome</keyword>
<dbReference type="Pfam" id="PF02358">
    <property type="entry name" value="Trehalose_PPase"/>
    <property type="match status" value="1"/>
</dbReference>
<keyword evidence="5" id="KW-0460">Magnesium</keyword>